<dbReference type="AlphaFoldDB" id="Q6FLZ1"/>
<feature type="compositionally biased region" description="Basic residues" evidence="1">
    <location>
        <begin position="136"/>
        <end position="147"/>
    </location>
</feature>
<keyword evidence="2" id="KW-0812">Transmembrane</keyword>
<dbReference type="InParanoid" id="Q6FLZ1"/>
<dbReference type="RefSeq" id="XP_448753.1">
    <property type="nucleotide sequence ID" value="XM_448753.1"/>
</dbReference>
<accession>Q6FLZ1</accession>
<dbReference type="KEGG" id="cgr:2889982"/>
<name>Q6FLZ1_CANGA</name>
<dbReference type="HOGENOM" id="CLU_1635158_0_0_1"/>
<reference evidence="4 5" key="1">
    <citation type="journal article" date="2004" name="Nature">
        <title>Genome evolution in yeasts.</title>
        <authorList>
            <consortium name="Genolevures"/>
            <person name="Dujon B."/>
            <person name="Sherman D."/>
            <person name="Fischer G."/>
            <person name="Durrens P."/>
            <person name="Casaregola S."/>
            <person name="Lafontaine I."/>
            <person name="de Montigny J."/>
            <person name="Marck C."/>
            <person name="Neuveglise C."/>
            <person name="Talla E."/>
            <person name="Goffard N."/>
            <person name="Frangeul L."/>
            <person name="Aigle M."/>
            <person name="Anthouard V."/>
            <person name="Babour A."/>
            <person name="Barbe V."/>
            <person name="Barnay S."/>
            <person name="Blanchin S."/>
            <person name="Beckerich J.M."/>
            <person name="Beyne E."/>
            <person name="Bleykasten C."/>
            <person name="Boisrame A."/>
            <person name="Boyer J."/>
            <person name="Cattolico L."/>
            <person name="Confanioleri F."/>
            <person name="de Daruvar A."/>
            <person name="Despons L."/>
            <person name="Fabre E."/>
            <person name="Fairhead C."/>
            <person name="Ferry-Dumazet H."/>
            <person name="Groppi A."/>
            <person name="Hantraye F."/>
            <person name="Hennequin C."/>
            <person name="Jauniaux N."/>
            <person name="Joyet P."/>
            <person name="Kachouri R."/>
            <person name="Kerrest A."/>
            <person name="Koszul R."/>
            <person name="Lemaire M."/>
            <person name="Lesur I."/>
            <person name="Ma L."/>
            <person name="Muller H."/>
            <person name="Nicaud J.M."/>
            <person name="Nikolski M."/>
            <person name="Oztas S."/>
            <person name="Ozier-Kalogeropoulos O."/>
            <person name="Pellenz S."/>
            <person name="Potier S."/>
            <person name="Richard G.F."/>
            <person name="Straub M.L."/>
            <person name="Suleau A."/>
            <person name="Swennene D."/>
            <person name="Tekaia F."/>
            <person name="Wesolowski-Louvel M."/>
            <person name="Westhof E."/>
            <person name="Wirth B."/>
            <person name="Zeniou-Meyer M."/>
            <person name="Zivanovic I."/>
            <person name="Bolotin-Fukuhara M."/>
            <person name="Thierry A."/>
            <person name="Bouchier C."/>
            <person name="Caudron B."/>
            <person name="Scarpelli C."/>
            <person name="Gaillardin C."/>
            <person name="Weissenbach J."/>
            <person name="Wincker P."/>
            <person name="Souciet J.L."/>
        </authorList>
    </citation>
    <scope>NUCLEOTIDE SEQUENCE [LARGE SCALE GENOMIC DNA]</scope>
    <source>
        <strain evidence="5">ATCC 2001 / BCRC 20586 / JCM 3761 / NBRC 0622 / NRRL Y-65 / CBS 138</strain>
    </source>
</reference>
<feature type="region of interest" description="Disordered" evidence="1">
    <location>
        <begin position="82"/>
        <end position="162"/>
    </location>
</feature>
<evidence type="ECO:0000313" key="3">
    <source>
        <dbReference type="CGD" id="CAL0134529"/>
    </source>
</evidence>
<sequence>MGIVGREKMVSHCRALSEKRSYLVFPELTTSLSPKQKIFFFRRLRFLNCFLVATHLNILFLTIYLLYIYTVTLDARVHPLAQEESKQKSVATYQLGNTRPPSYPSANPPIQSRIKQAVPPQDRRKTGTERPVTNQARKRRASHRRRCRSFDTHCGKGQKHQN</sequence>
<evidence type="ECO:0000313" key="5">
    <source>
        <dbReference type="Proteomes" id="UP000002428"/>
    </source>
</evidence>
<dbReference type="EMBL" id="CR380957">
    <property type="protein sequence ID" value="CAG61716.1"/>
    <property type="molecule type" value="Genomic_DNA"/>
</dbReference>
<evidence type="ECO:0000256" key="1">
    <source>
        <dbReference type="SAM" id="MobiDB-lite"/>
    </source>
</evidence>
<dbReference type="CGD" id="CAL0134529">
    <property type="gene designation" value="CAGL0K12364g"/>
</dbReference>
<protein>
    <recommendedName>
        <fullName evidence="6">Transmembrane protein</fullName>
    </recommendedName>
</protein>
<keyword evidence="5" id="KW-1185">Reference proteome</keyword>
<proteinExistence type="predicted"/>
<evidence type="ECO:0000313" key="4">
    <source>
        <dbReference type="EMBL" id="CAG61716.1"/>
    </source>
</evidence>
<keyword evidence="2" id="KW-1133">Transmembrane helix</keyword>
<feature type="transmembrane region" description="Helical" evidence="2">
    <location>
        <begin position="46"/>
        <end position="69"/>
    </location>
</feature>
<keyword evidence="2" id="KW-0472">Membrane</keyword>
<organism evidence="4 5">
    <name type="scientific">Candida glabrata (strain ATCC 2001 / BCRC 20586 / JCM 3761 / NBRC 0622 / NRRL Y-65 / CBS 138)</name>
    <name type="common">Yeast</name>
    <name type="synonym">Nakaseomyces glabratus</name>
    <dbReference type="NCBI Taxonomy" id="284593"/>
    <lineage>
        <taxon>Eukaryota</taxon>
        <taxon>Fungi</taxon>
        <taxon>Dikarya</taxon>
        <taxon>Ascomycota</taxon>
        <taxon>Saccharomycotina</taxon>
        <taxon>Saccharomycetes</taxon>
        <taxon>Saccharomycetales</taxon>
        <taxon>Saccharomycetaceae</taxon>
        <taxon>Nakaseomyces</taxon>
    </lineage>
</organism>
<dbReference type="Proteomes" id="UP000002428">
    <property type="component" value="Chromosome K"/>
</dbReference>
<gene>
    <name evidence="3 4" type="ordered locus">CAGL0K12364g</name>
</gene>
<feature type="compositionally biased region" description="Polar residues" evidence="1">
    <location>
        <begin position="88"/>
        <end position="100"/>
    </location>
</feature>
<evidence type="ECO:0008006" key="6">
    <source>
        <dbReference type="Google" id="ProtNLM"/>
    </source>
</evidence>
<evidence type="ECO:0000256" key="2">
    <source>
        <dbReference type="SAM" id="Phobius"/>
    </source>
</evidence>
<dbReference type="VEuPathDB" id="FungiDB:CAGL0K12364g"/>